<keyword evidence="1" id="KW-0472">Membrane</keyword>
<dbReference type="EMBL" id="JAJEPU010000004">
    <property type="protein sequence ID" value="MCC2163702.1"/>
    <property type="molecule type" value="Genomic_DNA"/>
</dbReference>
<gene>
    <name evidence="2" type="ORF">LKD32_02190</name>
</gene>
<dbReference type="Gene3D" id="1.10.1760.20">
    <property type="match status" value="1"/>
</dbReference>
<accession>A0AAE3APT4</accession>
<dbReference type="Proteomes" id="UP001198962">
    <property type="component" value="Unassembled WGS sequence"/>
</dbReference>
<evidence type="ECO:0000313" key="3">
    <source>
        <dbReference type="Proteomes" id="UP001198962"/>
    </source>
</evidence>
<evidence type="ECO:0000313" key="2">
    <source>
        <dbReference type="EMBL" id="MCC2163702.1"/>
    </source>
</evidence>
<dbReference type="RefSeq" id="WP_308450506.1">
    <property type="nucleotide sequence ID" value="NZ_JAJEPU010000004.1"/>
</dbReference>
<keyword evidence="1" id="KW-1133">Transmembrane helix</keyword>
<keyword evidence="3" id="KW-1185">Reference proteome</keyword>
<proteinExistence type="predicted"/>
<sequence length="197" mass="21715">MDQTRQNKKKTQRESNQEKTRKLTLSAMFFALGIVLPFWIGQIPAIGKVLLPMHIPVLLCGLIVGWKYGLAVGFLLPIVRGMLFGMPKLFPNGMAMAVELGTYGLVIGLAYGHSKWKNMLALYRSLIIAMLAGRIVWALAEVVLLGVTGSVFTWQMFMAGAFLNAIPGIILQLVLIPTVMMALDRANVLKLSQTERA</sequence>
<protein>
    <submittedName>
        <fullName evidence="2">ECF transporter S component</fullName>
    </submittedName>
</protein>
<dbReference type="GO" id="GO:0022857">
    <property type="term" value="F:transmembrane transporter activity"/>
    <property type="evidence" value="ECO:0007669"/>
    <property type="project" value="InterPro"/>
</dbReference>
<name>A0AAE3APT4_9FIRM</name>
<reference evidence="2" key="1">
    <citation type="submission" date="2021-10" db="EMBL/GenBank/DDBJ databases">
        <title>Anaerobic single-cell dispensing facilitates the cultivation of human gut bacteria.</title>
        <authorList>
            <person name="Afrizal A."/>
        </authorList>
    </citation>
    <scope>NUCLEOTIDE SEQUENCE</scope>
    <source>
        <strain evidence="2">CLA-AA-H274</strain>
    </source>
</reference>
<evidence type="ECO:0000256" key="1">
    <source>
        <dbReference type="SAM" id="Phobius"/>
    </source>
</evidence>
<organism evidence="2 3">
    <name type="scientific">Brotaphodocola catenula</name>
    <dbReference type="NCBI Taxonomy" id="2885361"/>
    <lineage>
        <taxon>Bacteria</taxon>
        <taxon>Bacillati</taxon>
        <taxon>Bacillota</taxon>
        <taxon>Clostridia</taxon>
        <taxon>Lachnospirales</taxon>
        <taxon>Lachnospiraceae</taxon>
        <taxon>Brotaphodocola</taxon>
    </lineage>
</organism>
<feature type="transmembrane region" description="Helical" evidence="1">
    <location>
        <begin position="123"/>
        <end position="147"/>
    </location>
</feature>
<keyword evidence="1" id="KW-0812">Transmembrane</keyword>
<dbReference type="Pfam" id="PF12822">
    <property type="entry name" value="ECF_trnsprt"/>
    <property type="match status" value="1"/>
</dbReference>
<dbReference type="InterPro" id="IPR024529">
    <property type="entry name" value="ECF_trnsprt_substrate-spec"/>
</dbReference>
<comment type="caution">
    <text evidence="2">The sequence shown here is derived from an EMBL/GenBank/DDBJ whole genome shotgun (WGS) entry which is preliminary data.</text>
</comment>
<feature type="transmembrane region" description="Helical" evidence="1">
    <location>
        <begin position="23"/>
        <end position="41"/>
    </location>
</feature>
<feature type="transmembrane region" description="Helical" evidence="1">
    <location>
        <begin position="89"/>
        <end position="111"/>
    </location>
</feature>
<feature type="transmembrane region" description="Helical" evidence="1">
    <location>
        <begin position="53"/>
        <end position="77"/>
    </location>
</feature>
<feature type="transmembrane region" description="Helical" evidence="1">
    <location>
        <begin position="159"/>
        <end position="183"/>
    </location>
</feature>
<dbReference type="AlphaFoldDB" id="A0AAE3APT4"/>